<dbReference type="CDD" id="cd16993">
    <property type="entry name" value="ENTH_Ent5"/>
    <property type="match status" value="1"/>
</dbReference>
<dbReference type="SMART" id="SM00273">
    <property type="entry name" value="ENTH"/>
    <property type="match status" value="1"/>
</dbReference>
<keyword evidence="4" id="KW-1185">Reference proteome</keyword>
<dbReference type="GO" id="GO:0005886">
    <property type="term" value="C:plasma membrane"/>
    <property type="evidence" value="ECO:0007669"/>
    <property type="project" value="TreeGrafter"/>
</dbReference>
<dbReference type="InterPro" id="IPR013809">
    <property type="entry name" value="ENTH"/>
</dbReference>
<dbReference type="GO" id="GO:0007015">
    <property type="term" value="P:actin filament organization"/>
    <property type="evidence" value="ECO:0007669"/>
    <property type="project" value="TreeGrafter"/>
</dbReference>
<protein>
    <submittedName>
        <fullName evidence="3">Similar to Saccharomyces cerevisiae YDR153C ENT5 Protein containing an N-terminal epsin-like domain involved in clathrin recruitment and traffic between the Golgi and endosomes</fullName>
    </submittedName>
</protein>
<name>A0A8H2VHQ7_9SACH</name>
<reference evidence="3 4" key="1">
    <citation type="submission" date="2020-05" db="EMBL/GenBank/DDBJ databases">
        <authorList>
            <person name="Casaregola S."/>
            <person name="Devillers H."/>
            <person name="Grondin C."/>
        </authorList>
    </citation>
    <scope>NUCLEOTIDE SEQUENCE [LARGE SCALE GENOMIC DNA]</scope>
    <source>
        <strain evidence="3 4">CLIB 1767</strain>
    </source>
</reference>
<dbReference type="PANTHER" id="PTHR12276:SF5">
    <property type="entry name" value="EPSIN-5"/>
    <property type="match status" value="1"/>
</dbReference>
<dbReference type="OrthoDB" id="4033880at2759"/>
<dbReference type="SUPFAM" id="SSF48464">
    <property type="entry name" value="ENTH/VHS domain"/>
    <property type="match status" value="1"/>
</dbReference>
<dbReference type="GO" id="GO:0030276">
    <property type="term" value="F:clathrin binding"/>
    <property type="evidence" value="ECO:0007669"/>
    <property type="project" value="TreeGrafter"/>
</dbReference>
<evidence type="ECO:0000313" key="4">
    <source>
        <dbReference type="Proteomes" id="UP000644660"/>
    </source>
</evidence>
<feature type="compositionally biased region" description="Basic and acidic residues" evidence="1">
    <location>
        <begin position="260"/>
        <end position="290"/>
    </location>
</feature>
<feature type="compositionally biased region" description="Acidic residues" evidence="1">
    <location>
        <begin position="231"/>
        <end position="242"/>
    </location>
</feature>
<feature type="compositionally biased region" description="Polar residues" evidence="1">
    <location>
        <begin position="364"/>
        <end position="373"/>
    </location>
</feature>
<dbReference type="RefSeq" id="XP_041407520.1">
    <property type="nucleotide sequence ID" value="XM_041551586.1"/>
</dbReference>
<dbReference type="AlphaFoldDB" id="A0A8H2VHQ7"/>
<evidence type="ECO:0000259" key="2">
    <source>
        <dbReference type="PROSITE" id="PS50942"/>
    </source>
</evidence>
<dbReference type="Gene3D" id="1.25.40.90">
    <property type="match status" value="1"/>
</dbReference>
<dbReference type="EMBL" id="CAEFZW010000007">
    <property type="protein sequence ID" value="CAB4255676.1"/>
    <property type="molecule type" value="Genomic_DNA"/>
</dbReference>
<proteinExistence type="predicted"/>
<dbReference type="PROSITE" id="PS50942">
    <property type="entry name" value="ENTH"/>
    <property type="match status" value="1"/>
</dbReference>
<dbReference type="Pfam" id="PF01417">
    <property type="entry name" value="ENTH"/>
    <property type="match status" value="1"/>
</dbReference>
<comment type="caution">
    <text evidence="3">The sequence shown here is derived from an EMBL/GenBank/DDBJ whole genome shotgun (WGS) entry which is preliminary data.</text>
</comment>
<sequence length="391" mass="44341">MDSLSKKIQNLGIHDFRNAARFAQNVIVQYEPYQVDVRRATNTDAWGPTPKHLQKVLRNRYQVPVYLITEYILKRLIDHIAARPKNLYEKARKEYVNYGSEWRVVMKCLIVLEFLVLNVDSGDELNQVRSCLTTHKQIIARQVVQYKIGFSNDGKMEVHERGIRKKGELLIQYLEDSSFLKKARADSKKNASKIRQQTESTMYDATNASNAAHAYNANELDFDEANGATFGEDDDDDYDESEMTYRGPDSQIPPPQRQRSKLEEQRRQRREVLRERIRNSEQQRKDKETAQKNTAVPDLIDFDTPEPADAATATTSTTTTTALSPDVGDDEDEFGDFQSDSSPTPAAANNNKTANMDDLLGLGTASTPAQTTSTKDKDPFADLFNNSKSLI</sequence>
<dbReference type="GO" id="GO:0005543">
    <property type="term" value="F:phospholipid binding"/>
    <property type="evidence" value="ECO:0007669"/>
    <property type="project" value="TreeGrafter"/>
</dbReference>
<feature type="domain" description="ENTH" evidence="2">
    <location>
        <begin position="25"/>
        <end position="184"/>
    </location>
</feature>
<accession>A0A8H2VHQ7</accession>
<gene>
    <name evidence="3" type="ORF">KABA2_07S01958</name>
</gene>
<evidence type="ECO:0000313" key="3">
    <source>
        <dbReference type="EMBL" id="CAB4255676.1"/>
    </source>
</evidence>
<dbReference type="Proteomes" id="UP000644660">
    <property type="component" value="Unassembled WGS sequence"/>
</dbReference>
<feature type="region of interest" description="Disordered" evidence="1">
    <location>
        <begin position="225"/>
        <end position="391"/>
    </location>
</feature>
<organism evidence="3 4">
    <name type="scientific">Maudiozyma barnettii</name>
    <dbReference type="NCBI Taxonomy" id="61262"/>
    <lineage>
        <taxon>Eukaryota</taxon>
        <taxon>Fungi</taxon>
        <taxon>Dikarya</taxon>
        <taxon>Ascomycota</taxon>
        <taxon>Saccharomycotina</taxon>
        <taxon>Saccharomycetes</taxon>
        <taxon>Saccharomycetales</taxon>
        <taxon>Saccharomycetaceae</taxon>
        <taxon>Maudiozyma</taxon>
    </lineage>
</organism>
<dbReference type="PANTHER" id="PTHR12276">
    <property type="entry name" value="EPSIN/ENT-RELATED"/>
    <property type="match status" value="1"/>
</dbReference>
<dbReference type="GO" id="GO:0005768">
    <property type="term" value="C:endosome"/>
    <property type="evidence" value="ECO:0007669"/>
    <property type="project" value="TreeGrafter"/>
</dbReference>
<feature type="compositionally biased region" description="Low complexity" evidence="1">
    <location>
        <begin position="308"/>
        <end position="322"/>
    </location>
</feature>
<evidence type="ECO:0000256" key="1">
    <source>
        <dbReference type="SAM" id="MobiDB-lite"/>
    </source>
</evidence>
<dbReference type="GO" id="GO:0006897">
    <property type="term" value="P:endocytosis"/>
    <property type="evidence" value="ECO:0007669"/>
    <property type="project" value="TreeGrafter"/>
</dbReference>
<feature type="compositionally biased region" description="Low complexity" evidence="1">
    <location>
        <begin position="336"/>
        <end position="354"/>
    </location>
</feature>
<dbReference type="GO" id="GO:0030125">
    <property type="term" value="C:clathrin vesicle coat"/>
    <property type="evidence" value="ECO:0007669"/>
    <property type="project" value="TreeGrafter"/>
</dbReference>
<dbReference type="GeneID" id="64858733"/>
<dbReference type="InterPro" id="IPR008942">
    <property type="entry name" value="ENTH_VHS"/>
</dbReference>